<dbReference type="Proteomes" id="UP000002729">
    <property type="component" value="Unassembled WGS sequence"/>
</dbReference>
<dbReference type="InterPro" id="IPR013078">
    <property type="entry name" value="His_Pase_superF_clade-1"/>
</dbReference>
<dbReference type="EMBL" id="GL833411">
    <property type="protein sequence ID" value="EGB02609.1"/>
    <property type="molecule type" value="Genomic_DNA"/>
</dbReference>
<gene>
    <name evidence="1" type="ORF">AURANDRAFT_6639</name>
</gene>
<dbReference type="SMART" id="SM00855">
    <property type="entry name" value="PGAM"/>
    <property type="match status" value="1"/>
</dbReference>
<dbReference type="PANTHER" id="PTHR48100">
    <property type="entry name" value="BROAD-SPECIFICITY PHOSPHATASE YOR283W-RELATED"/>
    <property type="match status" value="1"/>
</dbReference>
<dbReference type="Gene3D" id="3.40.50.1240">
    <property type="entry name" value="Phosphoglycerate mutase-like"/>
    <property type="match status" value="1"/>
</dbReference>
<dbReference type="InterPro" id="IPR050275">
    <property type="entry name" value="PGM_Phosphatase"/>
</dbReference>
<dbReference type="AlphaFoldDB" id="F0YQK0"/>
<dbReference type="PANTHER" id="PTHR48100:SF1">
    <property type="entry name" value="HISTIDINE PHOSPHATASE FAMILY PROTEIN-RELATED"/>
    <property type="match status" value="1"/>
</dbReference>
<accession>F0YQK0</accession>
<dbReference type="eggNOG" id="KOG4754">
    <property type="taxonomic scope" value="Eukaryota"/>
</dbReference>
<dbReference type="OrthoDB" id="496981at2759"/>
<feature type="non-terminal residue" evidence="1">
    <location>
        <position position="187"/>
    </location>
</feature>
<evidence type="ECO:0008006" key="3">
    <source>
        <dbReference type="Google" id="ProtNLM"/>
    </source>
</evidence>
<dbReference type="InterPro" id="IPR029033">
    <property type="entry name" value="His_PPase_superfam"/>
</dbReference>
<dbReference type="GeneID" id="20225779"/>
<protein>
    <recommendedName>
        <fullName evidence="3">Phosphoglycerate mutase-like protein</fullName>
    </recommendedName>
</protein>
<dbReference type="RefSeq" id="XP_009042692.1">
    <property type="nucleotide sequence ID" value="XM_009044444.1"/>
</dbReference>
<dbReference type="GO" id="GO:0005737">
    <property type="term" value="C:cytoplasm"/>
    <property type="evidence" value="ECO:0007669"/>
    <property type="project" value="TreeGrafter"/>
</dbReference>
<name>F0YQK0_AURAN</name>
<reference evidence="1 2" key="1">
    <citation type="journal article" date="2011" name="Proc. Natl. Acad. Sci. U.S.A.">
        <title>Niche of harmful alga Aureococcus anophagefferens revealed through ecogenomics.</title>
        <authorList>
            <person name="Gobler C.J."/>
            <person name="Berry D.L."/>
            <person name="Dyhrman S.T."/>
            <person name="Wilhelm S.W."/>
            <person name="Salamov A."/>
            <person name="Lobanov A.V."/>
            <person name="Zhang Y."/>
            <person name="Collier J.L."/>
            <person name="Wurch L.L."/>
            <person name="Kustka A.B."/>
            <person name="Dill B.D."/>
            <person name="Shah M."/>
            <person name="VerBerkmoes N.C."/>
            <person name="Kuo A."/>
            <person name="Terry A."/>
            <person name="Pangilinan J."/>
            <person name="Lindquist E.A."/>
            <person name="Lucas S."/>
            <person name="Paulsen I.T."/>
            <person name="Hattenrath-Lehmann T.K."/>
            <person name="Talmage S.C."/>
            <person name="Walker E.A."/>
            <person name="Koch F."/>
            <person name="Burson A.M."/>
            <person name="Marcoval M.A."/>
            <person name="Tang Y.Z."/>
            <person name="Lecleir G.R."/>
            <person name="Coyne K.J."/>
            <person name="Berg G.M."/>
            <person name="Bertrand E.M."/>
            <person name="Saito M.A."/>
            <person name="Gladyshev V.N."/>
            <person name="Grigoriev I.V."/>
        </authorList>
    </citation>
    <scope>NUCLEOTIDE SEQUENCE [LARGE SCALE GENOMIC DNA]</scope>
    <source>
        <strain evidence="2">CCMP 1984</strain>
    </source>
</reference>
<proteinExistence type="predicted"/>
<dbReference type="InParanoid" id="F0YQK0"/>
<feature type="non-terminal residue" evidence="1">
    <location>
        <position position="1"/>
    </location>
</feature>
<evidence type="ECO:0000313" key="1">
    <source>
        <dbReference type="EMBL" id="EGB02609.1"/>
    </source>
</evidence>
<dbReference type="Pfam" id="PF00300">
    <property type="entry name" value="His_Phos_1"/>
    <property type="match status" value="1"/>
</dbReference>
<dbReference type="GO" id="GO:0016791">
    <property type="term" value="F:phosphatase activity"/>
    <property type="evidence" value="ECO:0007669"/>
    <property type="project" value="TreeGrafter"/>
</dbReference>
<evidence type="ECO:0000313" key="2">
    <source>
        <dbReference type="Proteomes" id="UP000002729"/>
    </source>
</evidence>
<dbReference type="SUPFAM" id="SSF53254">
    <property type="entry name" value="Phosphoglycerate mutase-like"/>
    <property type="match status" value="1"/>
</dbReference>
<sequence>KLVFFIRHGEGRHNVAQRDWRAAKKAGEPYTVDNDPDFGYVDAELTEVGRKQAEALRPRFARLEEPLDLIVTSPMRRATQTALYALDHIWIAKVPVVAHEDCHETGGRHTCDKRLSRSCAGEPYKSRVDYAQLESEEDPLWHPEKREGKRAICKRAARFVAWLGQRPETRVAVAAHSGFLLALFNAV</sequence>
<organism evidence="2">
    <name type="scientific">Aureococcus anophagefferens</name>
    <name type="common">Harmful bloom alga</name>
    <dbReference type="NCBI Taxonomy" id="44056"/>
    <lineage>
        <taxon>Eukaryota</taxon>
        <taxon>Sar</taxon>
        <taxon>Stramenopiles</taxon>
        <taxon>Ochrophyta</taxon>
        <taxon>Pelagophyceae</taxon>
        <taxon>Pelagomonadales</taxon>
        <taxon>Pelagomonadaceae</taxon>
        <taxon>Aureococcus</taxon>
    </lineage>
</organism>
<dbReference type="KEGG" id="aaf:AURANDRAFT_6639"/>
<keyword evidence="2" id="KW-1185">Reference proteome</keyword>
<dbReference type="CDD" id="cd07067">
    <property type="entry name" value="HP_PGM_like"/>
    <property type="match status" value="1"/>
</dbReference>
<dbReference type="OMA" id="NCECRPL"/>